<evidence type="ECO:0000313" key="2">
    <source>
        <dbReference type="WBParaSite" id="HPLM_0000183001-mRNA-1"/>
    </source>
</evidence>
<feature type="transmembrane region" description="Helical" evidence="1">
    <location>
        <begin position="6"/>
        <end position="27"/>
    </location>
</feature>
<evidence type="ECO:0000256" key="1">
    <source>
        <dbReference type="SAM" id="Phobius"/>
    </source>
</evidence>
<name>A0A0N4VX10_HAEPC</name>
<organism evidence="2">
    <name type="scientific">Haemonchus placei</name>
    <name type="common">Barber's pole worm</name>
    <dbReference type="NCBI Taxonomy" id="6290"/>
    <lineage>
        <taxon>Eukaryota</taxon>
        <taxon>Metazoa</taxon>
        <taxon>Ecdysozoa</taxon>
        <taxon>Nematoda</taxon>
        <taxon>Chromadorea</taxon>
        <taxon>Rhabditida</taxon>
        <taxon>Rhabditina</taxon>
        <taxon>Rhabditomorpha</taxon>
        <taxon>Strongyloidea</taxon>
        <taxon>Trichostrongylidae</taxon>
        <taxon>Haemonchus</taxon>
    </lineage>
</organism>
<keyword evidence="1" id="KW-0472">Membrane</keyword>
<protein>
    <submittedName>
        <fullName evidence="2">Ovule protein</fullName>
    </submittedName>
</protein>
<dbReference type="AlphaFoldDB" id="A0A0N4VX10"/>
<accession>A0A0N4VX10</accession>
<sequence>LTCLLRLLLFLLIHNLSLFFHCMYLLFCSKIGILKIQKYNSKHKPVKENQVIRK</sequence>
<reference evidence="2" key="1">
    <citation type="submission" date="2017-02" db="UniProtKB">
        <authorList>
            <consortium name="WormBaseParasite"/>
        </authorList>
    </citation>
    <scope>IDENTIFICATION</scope>
</reference>
<dbReference type="WBParaSite" id="HPLM_0000183001-mRNA-1">
    <property type="protein sequence ID" value="HPLM_0000183001-mRNA-1"/>
    <property type="gene ID" value="HPLM_0000183001"/>
</dbReference>
<keyword evidence="1" id="KW-1133">Transmembrane helix</keyword>
<proteinExistence type="predicted"/>
<keyword evidence="1" id="KW-0812">Transmembrane</keyword>